<proteinExistence type="predicted"/>
<organism evidence="1 2">
    <name type="scientific">Komagataeibacter europaeus</name>
    <name type="common">Gluconacetobacter europaeus</name>
    <dbReference type="NCBI Taxonomy" id="33995"/>
    <lineage>
        <taxon>Bacteria</taxon>
        <taxon>Pseudomonadati</taxon>
        <taxon>Pseudomonadota</taxon>
        <taxon>Alphaproteobacteria</taxon>
        <taxon>Acetobacterales</taxon>
        <taxon>Acetobacteraceae</taxon>
        <taxon>Komagataeibacter</taxon>
    </lineage>
</organism>
<reference evidence="1" key="1">
    <citation type="submission" date="2015-08" db="EMBL/GenBank/DDBJ databases">
        <title>Draft genome sequence of Komagataeibacter europaeus CECT 8546 a cellulose producer strain from vinegar produced by the traditional method.</title>
        <authorList>
            <person name="Poehlein A."/>
            <person name="Valera M.J."/>
            <person name="Haack F.S."/>
            <person name="Mas A."/>
            <person name="Daniel R."/>
            <person name="Streit W.R."/>
            <person name="Mateo E."/>
        </authorList>
    </citation>
    <scope>NUCLEOTIDE SEQUENCE [LARGE SCALE GENOMIC DNA]</scope>
    <source>
        <strain evidence="1">CECT 8546</strain>
    </source>
</reference>
<evidence type="ECO:0000313" key="2">
    <source>
        <dbReference type="Proteomes" id="UP000037566"/>
    </source>
</evidence>
<protein>
    <submittedName>
        <fullName evidence="1">Uncharacterized protein</fullName>
    </submittedName>
</protein>
<accession>A0A0M0ED67</accession>
<gene>
    <name evidence="1" type="ORF">KOEU_36000</name>
</gene>
<sequence length="60" mass="6883">MACFFLSTHNEYGRALWTIFEWADVRTNDHDTDMPVMPWLSLNNTGEPVRGLAGLEDPRS</sequence>
<name>A0A0M0ED67_KOMEU</name>
<comment type="caution">
    <text evidence="1">The sequence shown here is derived from an EMBL/GenBank/DDBJ whole genome shotgun (WGS) entry which is preliminary data.</text>
</comment>
<dbReference type="EMBL" id="LHUQ01000056">
    <property type="protein sequence ID" value="KON62891.1"/>
    <property type="molecule type" value="Genomic_DNA"/>
</dbReference>
<evidence type="ECO:0000313" key="1">
    <source>
        <dbReference type="EMBL" id="KON62891.1"/>
    </source>
</evidence>
<keyword evidence="2" id="KW-1185">Reference proteome</keyword>
<dbReference type="AlphaFoldDB" id="A0A0M0ED67"/>
<dbReference type="PATRIC" id="fig|33995.3.peg.3993"/>
<dbReference type="Proteomes" id="UP000037566">
    <property type="component" value="Unassembled WGS sequence"/>
</dbReference>